<feature type="region of interest" description="Disordered" evidence="4">
    <location>
        <begin position="538"/>
        <end position="569"/>
    </location>
</feature>
<dbReference type="SMART" id="SM00382">
    <property type="entry name" value="AAA"/>
    <property type="match status" value="2"/>
</dbReference>
<dbReference type="PROSITE" id="PS50893">
    <property type="entry name" value="ABC_TRANSPORTER_2"/>
    <property type="match status" value="2"/>
</dbReference>
<dbReference type="HOGENOM" id="CLU_000604_36_0_0"/>
<dbReference type="InterPro" id="IPR032781">
    <property type="entry name" value="ABC_tran_Xtn"/>
</dbReference>
<dbReference type="InterPro" id="IPR051309">
    <property type="entry name" value="ABCF_ATPase"/>
</dbReference>
<evidence type="ECO:0000256" key="2">
    <source>
        <dbReference type="ARBA" id="ARBA00022840"/>
    </source>
</evidence>
<dbReference type="InterPro" id="IPR027417">
    <property type="entry name" value="P-loop_NTPase"/>
</dbReference>
<keyword evidence="3" id="KW-0175">Coiled coil</keyword>
<dbReference type="InterPro" id="IPR003593">
    <property type="entry name" value="AAA+_ATPase"/>
</dbReference>
<gene>
    <name evidence="6" type="ordered locus">Sinac_5820</name>
</gene>
<dbReference type="OrthoDB" id="9760950at2"/>
<dbReference type="PANTHER" id="PTHR42855:SF2">
    <property type="entry name" value="DRUG RESISTANCE ABC TRANSPORTER,ATP-BINDING PROTEIN"/>
    <property type="match status" value="1"/>
</dbReference>
<dbReference type="Pfam" id="PF00005">
    <property type="entry name" value="ABC_tran"/>
    <property type="match status" value="2"/>
</dbReference>
<dbReference type="Proteomes" id="UP000010798">
    <property type="component" value="Chromosome"/>
</dbReference>
<dbReference type="STRING" id="886293.Sinac_5820"/>
<evidence type="ECO:0000256" key="1">
    <source>
        <dbReference type="ARBA" id="ARBA00022741"/>
    </source>
</evidence>
<organism evidence="6 7">
    <name type="scientific">Singulisphaera acidiphila (strain ATCC BAA-1392 / DSM 18658 / VKM B-2454 / MOB10)</name>
    <dbReference type="NCBI Taxonomy" id="886293"/>
    <lineage>
        <taxon>Bacteria</taxon>
        <taxon>Pseudomonadati</taxon>
        <taxon>Planctomycetota</taxon>
        <taxon>Planctomycetia</taxon>
        <taxon>Isosphaerales</taxon>
        <taxon>Isosphaeraceae</taxon>
        <taxon>Singulisphaera</taxon>
    </lineage>
</organism>
<dbReference type="CDD" id="cd03221">
    <property type="entry name" value="ABCF_EF-3"/>
    <property type="match status" value="2"/>
</dbReference>
<reference evidence="6 7" key="1">
    <citation type="submission" date="2012-02" db="EMBL/GenBank/DDBJ databases">
        <title>Complete sequence of chromosome of Singulisphaera acidiphila DSM 18658.</title>
        <authorList>
            <consortium name="US DOE Joint Genome Institute (JGI-PGF)"/>
            <person name="Lucas S."/>
            <person name="Copeland A."/>
            <person name="Lapidus A."/>
            <person name="Glavina del Rio T."/>
            <person name="Dalin E."/>
            <person name="Tice H."/>
            <person name="Bruce D."/>
            <person name="Goodwin L."/>
            <person name="Pitluck S."/>
            <person name="Peters L."/>
            <person name="Ovchinnikova G."/>
            <person name="Chertkov O."/>
            <person name="Kyrpides N."/>
            <person name="Mavromatis K."/>
            <person name="Ivanova N."/>
            <person name="Brettin T."/>
            <person name="Detter J.C."/>
            <person name="Han C."/>
            <person name="Larimer F."/>
            <person name="Land M."/>
            <person name="Hauser L."/>
            <person name="Markowitz V."/>
            <person name="Cheng J.-F."/>
            <person name="Hugenholtz P."/>
            <person name="Woyke T."/>
            <person name="Wu D."/>
            <person name="Tindall B."/>
            <person name="Pomrenke H."/>
            <person name="Brambilla E."/>
            <person name="Klenk H.-P."/>
            <person name="Eisen J.A."/>
        </authorList>
    </citation>
    <scope>NUCLEOTIDE SEQUENCE [LARGE SCALE GENOMIC DNA]</scope>
    <source>
        <strain evidence="7">ATCC BAA-1392 / DSM 18658 / VKM B-2454 / MOB10</strain>
    </source>
</reference>
<feature type="domain" description="ABC transporter" evidence="5">
    <location>
        <begin position="319"/>
        <end position="539"/>
    </location>
</feature>
<dbReference type="SUPFAM" id="SSF52540">
    <property type="entry name" value="P-loop containing nucleoside triphosphate hydrolases"/>
    <property type="match status" value="2"/>
</dbReference>
<protein>
    <submittedName>
        <fullName evidence="6">ATPase component of ABC transporters with duplicated ATPase domain</fullName>
    </submittedName>
</protein>
<dbReference type="InterPro" id="IPR037118">
    <property type="entry name" value="Val-tRNA_synth_C_sf"/>
</dbReference>
<dbReference type="Pfam" id="PF16326">
    <property type="entry name" value="ABC_tran_CTD"/>
    <property type="match status" value="1"/>
</dbReference>
<dbReference type="InterPro" id="IPR032524">
    <property type="entry name" value="ABC_tran_C"/>
</dbReference>
<dbReference type="Pfam" id="PF12848">
    <property type="entry name" value="ABC_tran_Xtn"/>
    <property type="match status" value="1"/>
</dbReference>
<feature type="domain" description="ABC transporter" evidence="5">
    <location>
        <begin position="4"/>
        <end position="260"/>
    </location>
</feature>
<feature type="compositionally biased region" description="Low complexity" evidence="4">
    <location>
        <begin position="538"/>
        <end position="551"/>
    </location>
</feature>
<dbReference type="KEGG" id="saci:Sinac_5820"/>
<dbReference type="AlphaFoldDB" id="L0DL38"/>
<accession>L0DL38</accession>
<proteinExistence type="predicted"/>
<dbReference type="GO" id="GO:0005524">
    <property type="term" value="F:ATP binding"/>
    <property type="evidence" value="ECO:0007669"/>
    <property type="project" value="UniProtKB-KW"/>
</dbReference>
<dbReference type="EMBL" id="CP003364">
    <property type="protein sequence ID" value="AGA29947.1"/>
    <property type="molecule type" value="Genomic_DNA"/>
</dbReference>
<dbReference type="Gene3D" id="1.10.287.380">
    <property type="entry name" value="Valyl-tRNA synthetase, C-terminal domain"/>
    <property type="match status" value="1"/>
</dbReference>
<dbReference type="eggNOG" id="COG0488">
    <property type="taxonomic scope" value="Bacteria"/>
</dbReference>
<keyword evidence="7" id="KW-1185">Reference proteome</keyword>
<evidence type="ECO:0000256" key="4">
    <source>
        <dbReference type="SAM" id="MobiDB-lite"/>
    </source>
</evidence>
<evidence type="ECO:0000313" key="7">
    <source>
        <dbReference type="Proteomes" id="UP000010798"/>
    </source>
</evidence>
<dbReference type="FunFam" id="3.40.50.300:FF:000011">
    <property type="entry name" value="Putative ABC transporter ATP-binding component"/>
    <property type="match status" value="1"/>
</dbReference>
<evidence type="ECO:0000313" key="6">
    <source>
        <dbReference type="EMBL" id="AGA29947.1"/>
    </source>
</evidence>
<dbReference type="GO" id="GO:0003677">
    <property type="term" value="F:DNA binding"/>
    <property type="evidence" value="ECO:0007669"/>
    <property type="project" value="InterPro"/>
</dbReference>
<dbReference type="InterPro" id="IPR003439">
    <property type="entry name" value="ABC_transporter-like_ATP-bd"/>
</dbReference>
<name>L0DL38_SINAD</name>
<keyword evidence="2" id="KW-0067">ATP-binding</keyword>
<dbReference type="GO" id="GO:0016887">
    <property type="term" value="F:ATP hydrolysis activity"/>
    <property type="evidence" value="ECO:0007669"/>
    <property type="project" value="InterPro"/>
</dbReference>
<keyword evidence="1" id="KW-0547">Nucleotide-binding</keyword>
<dbReference type="PANTHER" id="PTHR42855">
    <property type="entry name" value="ABC TRANSPORTER ATP-BINDING SUBUNIT"/>
    <property type="match status" value="1"/>
</dbReference>
<dbReference type="Gene3D" id="3.40.50.300">
    <property type="entry name" value="P-loop containing nucleotide triphosphate hydrolases"/>
    <property type="match status" value="2"/>
</dbReference>
<feature type="coiled-coil region" evidence="3">
    <location>
        <begin position="94"/>
        <end position="121"/>
    </location>
</feature>
<evidence type="ECO:0000259" key="5">
    <source>
        <dbReference type="PROSITE" id="PS50893"/>
    </source>
</evidence>
<dbReference type="RefSeq" id="WP_015249043.1">
    <property type="nucleotide sequence ID" value="NC_019892.1"/>
</dbReference>
<dbReference type="PROSITE" id="PS00211">
    <property type="entry name" value="ABC_TRANSPORTER_1"/>
    <property type="match status" value="2"/>
</dbReference>
<evidence type="ECO:0000256" key="3">
    <source>
        <dbReference type="SAM" id="Coils"/>
    </source>
</evidence>
<dbReference type="InterPro" id="IPR017871">
    <property type="entry name" value="ABC_transporter-like_CS"/>
</dbReference>
<sequence length="635" mass="71251">MILVSANGLGRQFAGDPVFSELKFEVRTGERIGLVGPNGAGKTTLMRILAAHDKPDYGSLYSRSGIRISLLRQHPDFRSDETLMSVARSGLASVLELQRELEEAAQEMGEAEDDAERERATRRYAEIHDRLEHQDAYSVDHRVEEILTGLGFPTSDFGRQARTFSGGQQSRLMLAKLLLENPDLMLLDEPSNHLDIETTSWLESYLSRQSVAMVVVSHDRYFLDKVVTKIWELHEGQISAYPGNYSHYWKLRGEKAKVMERQAERQQEKIADLEAYIRKYGAGQRAKQAHDREKKLARIERVETMREIVGPVMGFGEVDRSGDIVIEARQLSKSFDKPLFKDSNLSILRGQCVGVMGPNGSGKSTLIKTLIGREKPDAGEVKLGHKVQVGYHDQGLESLAPDTTVVRAVWPDDDPDWVQGEIRDLLARFGLSGEIVFQNVGQLSGGEKAKAALARLSATGANLLVMDEPTNHLDIWSCEALERSIREFEGTVLVVSHDRYFLNQVADRLIVLGNGKTRVIEGDYETYQRIAQQEAETAAAKARNAAPLPSASTEASPSERTDRKKRKYPYRKPADLEREIAEVETEVAELEDLLAQPGVWRDAIKAVELQRRHGDLKVSLANLYEYWEEALELNS</sequence>